<name>A0A5B8A5T5_9BACT</name>
<dbReference type="OrthoDB" id="878538at2"/>
<protein>
    <recommendedName>
        <fullName evidence="3">STAS/SEC14 domain-containing protein</fullName>
    </recommendedName>
</protein>
<dbReference type="KEGG" id="hyj:FHG12_18960"/>
<proteinExistence type="predicted"/>
<accession>A0A5B8A5T5</accession>
<reference evidence="1 2" key="1">
    <citation type="submission" date="2019-06" db="EMBL/GenBank/DDBJ databases">
        <authorList>
            <person name="Srinivasan S."/>
        </authorList>
    </citation>
    <scope>NUCLEOTIDE SEQUENCE [LARGE SCALE GENOMIC DNA]</scope>
    <source>
        <strain evidence="1 2">17J68-5</strain>
    </source>
</reference>
<evidence type="ECO:0000313" key="1">
    <source>
        <dbReference type="EMBL" id="QDA62053.1"/>
    </source>
</evidence>
<gene>
    <name evidence="1" type="ORF">FHG12_18960</name>
</gene>
<evidence type="ECO:0000313" key="2">
    <source>
        <dbReference type="Proteomes" id="UP000305398"/>
    </source>
</evidence>
<dbReference type="EMBL" id="CP040896">
    <property type="protein sequence ID" value="QDA62053.1"/>
    <property type="molecule type" value="Genomic_DNA"/>
</dbReference>
<sequence>MADLLYPTDESLYFHNELASVIEHPAKFVRIEWQIVPVRSSEFRMVYEQVLALLKNKGYTKVLTDHRSMPPILPEDKEWLARCWAPRAVHEGGYKRCAVVQTQDSANYLYTKHITHAINHLALEVGQFEDQQAAVRWLCCA</sequence>
<keyword evidence="2" id="KW-1185">Reference proteome</keyword>
<organism evidence="1 2">
    <name type="scientific">Hymenobacter jejuensis</name>
    <dbReference type="NCBI Taxonomy" id="2502781"/>
    <lineage>
        <taxon>Bacteria</taxon>
        <taxon>Pseudomonadati</taxon>
        <taxon>Bacteroidota</taxon>
        <taxon>Cytophagia</taxon>
        <taxon>Cytophagales</taxon>
        <taxon>Hymenobacteraceae</taxon>
        <taxon>Hymenobacter</taxon>
    </lineage>
</organism>
<evidence type="ECO:0008006" key="3">
    <source>
        <dbReference type="Google" id="ProtNLM"/>
    </source>
</evidence>
<dbReference type="Proteomes" id="UP000305398">
    <property type="component" value="Chromosome"/>
</dbReference>
<dbReference type="AlphaFoldDB" id="A0A5B8A5T5"/>
<dbReference type="RefSeq" id="WP_139517284.1">
    <property type="nucleotide sequence ID" value="NZ_CP040896.1"/>
</dbReference>